<evidence type="ECO:0000313" key="15">
    <source>
        <dbReference type="EMBL" id="WGK87659.1"/>
    </source>
</evidence>
<organism evidence="14 16">
    <name type="scientific">Vibrio aestuarianus</name>
    <dbReference type="NCBI Taxonomy" id="28171"/>
    <lineage>
        <taxon>Bacteria</taxon>
        <taxon>Pseudomonadati</taxon>
        <taxon>Pseudomonadota</taxon>
        <taxon>Gammaproteobacteria</taxon>
        <taxon>Vibrionales</taxon>
        <taxon>Vibrionaceae</taxon>
        <taxon>Vibrio</taxon>
    </lineage>
</organism>
<evidence type="ECO:0000256" key="3">
    <source>
        <dbReference type="ARBA" id="ARBA00015419"/>
    </source>
</evidence>
<dbReference type="InterPro" id="IPR000184">
    <property type="entry name" value="Bac_surfAg_D15"/>
</dbReference>
<dbReference type="Gene3D" id="3.10.20.310">
    <property type="entry name" value="membrane protein fhac"/>
    <property type="match status" value="3"/>
</dbReference>
<comment type="subcellular location">
    <subcellularLocation>
        <location evidence="1">Cell outer membrane</location>
    </subcellularLocation>
</comment>
<feature type="signal peptide" evidence="11">
    <location>
        <begin position="1"/>
        <end position="24"/>
    </location>
</feature>
<keyword evidence="7" id="KW-0472">Membrane</keyword>
<keyword evidence="6 11" id="KW-0732">Signal</keyword>
<dbReference type="Proteomes" id="UP001241226">
    <property type="component" value="Chromosome 2"/>
</dbReference>
<evidence type="ECO:0000313" key="17">
    <source>
        <dbReference type="Proteomes" id="UP001241226"/>
    </source>
</evidence>
<evidence type="ECO:0000256" key="6">
    <source>
        <dbReference type="ARBA" id="ARBA00022729"/>
    </source>
</evidence>
<dbReference type="Proteomes" id="UP001140979">
    <property type="component" value="Unassembled WGS sequence"/>
</dbReference>
<evidence type="ECO:0000256" key="11">
    <source>
        <dbReference type="SAM" id="SignalP"/>
    </source>
</evidence>
<evidence type="ECO:0000313" key="16">
    <source>
        <dbReference type="Proteomes" id="UP001140979"/>
    </source>
</evidence>
<dbReference type="InterPro" id="IPR039910">
    <property type="entry name" value="D15-like"/>
</dbReference>
<dbReference type="PANTHER" id="PTHR12815">
    <property type="entry name" value="SORTING AND ASSEMBLY MACHINERY SAMM50 PROTEIN FAMILY MEMBER"/>
    <property type="match status" value="1"/>
</dbReference>
<protein>
    <recommendedName>
        <fullName evidence="3">Translocation and assembly module subunit TamA</fullName>
    </recommendedName>
    <alternativeName>
        <fullName evidence="9">Autotransporter assembly factor TamA</fullName>
    </alternativeName>
</protein>
<evidence type="ECO:0000259" key="13">
    <source>
        <dbReference type="Pfam" id="PF17243"/>
    </source>
</evidence>
<keyword evidence="5" id="KW-0812">Transmembrane</keyword>
<evidence type="ECO:0000256" key="7">
    <source>
        <dbReference type="ARBA" id="ARBA00023136"/>
    </source>
</evidence>
<keyword evidence="8" id="KW-0998">Cell outer membrane</keyword>
<feature type="domain" description="Bacterial surface antigen (D15)" evidence="12">
    <location>
        <begin position="266"/>
        <end position="568"/>
    </location>
</feature>
<comment type="subunit">
    <text evidence="10">Interacts with TamB to form the translocation and assembly module (TAM).</text>
</comment>
<dbReference type="GO" id="GO:0009279">
    <property type="term" value="C:cell outer membrane"/>
    <property type="evidence" value="ECO:0007669"/>
    <property type="project" value="UniProtKB-SubCell"/>
</dbReference>
<evidence type="ECO:0000256" key="1">
    <source>
        <dbReference type="ARBA" id="ARBA00004442"/>
    </source>
</evidence>
<evidence type="ECO:0000256" key="8">
    <source>
        <dbReference type="ARBA" id="ARBA00023237"/>
    </source>
</evidence>
<dbReference type="GO" id="GO:0097347">
    <property type="term" value="C:TAM protein secretion complex"/>
    <property type="evidence" value="ECO:0007669"/>
    <property type="project" value="TreeGrafter"/>
</dbReference>
<evidence type="ECO:0000313" key="14">
    <source>
        <dbReference type="EMBL" id="MDE1242287.1"/>
    </source>
</evidence>
<evidence type="ECO:0000256" key="10">
    <source>
        <dbReference type="ARBA" id="ARBA00093548"/>
    </source>
</evidence>
<reference evidence="14 17" key="1">
    <citation type="submission" date="2022-02" db="EMBL/GenBank/DDBJ databases">
        <title>Emergence and expansion in Europe of a Vibrio aestuarianus clonal complex pathogenic for oysters.</title>
        <authorList>
            <person name="Mesnil A."/>
            <person name="Travers M.-A."/>
        </authorList>
    </citation>
    <scope>NUCLEOTIDE SEQUENCE</scope>
    <source>
        <strain evidence="14">19_064_11T1</strain>
        <strain evidence="15 17">U17</strain>
    </source>
</reference>
<dbReference type="GO" id="GO:0009306">
    <property type="term" value="P:protein secretion"/>
    <property type="evidence" value="ECO:0007669"/>
    <property type="project" value="TreeGrafter"/>
</dbReference>
<name>A0A9X4ETX2_9VIBR</name>
<dbReference type="Gene3D" id="2.40.160.50">
    <property type="entry name" value="membrane protein fhac: a member of the omp85/tpsb transporter family"/>
    <property type="match status" value="1"/>
</dbReference>
<dbReference type="EMBL" id="JAKNBA010000012">
    <property type="protein sequence ID" value="MDE1242287.1"/>
    <property type="molecule type" value="Genomic_DNA"/>
</dbReference>
<proteinExistence type="inferred from homology"/>
<evidence type="ECO:0000259" key="12">
    <source>
        <dbReference type="Pfam" id="PF01103"/>
    </source>
</evidence>
<evidence type="ECO:0000256" key="4">
    <source>
        <dbReference type="ARBA" id="ARBA00022452"/>
    </source>
</evidence>
<evidence type="ECO:0000256" key="9">
    <source>
        <dbReference type="ARBA" id="ARBA00033063"/>
    </source>
</evidence>
<dbReference type="AlphaFoldDB" id="A0A9X4ETX2"/>
<evidence type="ECO:0000256" key="5">
    <source>
        <dbReference type="ARBA" id="ARBA00022692"/>
    </source>
</evidence>
<dbReference type="InterPro" id="IPR035243">
    <property type="entry name" value="TamA_POTRA_Dom_1"/>
</dbReference>
<keyword evidence="4" id="KW-1134">Transmembrane beta strand</keyword>
<evidence type="ECO:0000256" key="2">
    <source>
        <dbReference type="ARBA" id="ARBA00010248"/>
    </source>
</evidence>
<dbReference type="Pfam" id="PF17243">
    <property type="entry name" value="POTRA_TamA_1"/>
    <property type="match status" value="1"/>
</dbReference>
<feature type="chain" id="PRO_5040892862" description="Translocation and assembly module subunit TamA" evidence="11">
    <location>
        <begin position="25"/>
        <end position="568"/>
    </location>
</feature>
<comment type="similarity">
    <text evidence="2">Belongs to the TamA family.</text>
</comment>
<accession>A0A9X4ETX2</accession>
<dbReference type="EMBL" id="CP118712">
    <property type="protein sequence ID" value="WGK87659.1"/>
    <property type="molecule type" value="Genomic_DNA"/>
</dbReference>
<feature type="domain" description="TamA POTRA" evidence="13">
    <location>
        <begin position="26"/>
        <end position="93"/>
    </location>
</feature>
<dbReference type="Pfam" id="PF01103">
    <property type="entry name" value="Omp85"/>
    <property type="match status" value="1"/>
</dbReference>
<gene>
    <name evidence="14" type="ORF">L9W94_09010</name>
    <name evidence="15" type="ORF">PYE67_16265</name>
</gene>
<sequence>MASLVKKIVGISICASLPVCNVFAAEFTIQGLAKPLEKNLEYYLSPLSETPAKNISQGQLRKLVNDALNPYGYYHPKFNVSKNADEQVSIDVDVGPVTLISSSSILITGEAAQDQDFINLTDAAKLQQGQPLSHSDYDSLKRNLLSLAQQKGYLEGHFVQSVIEVIPSMNQANVKVHFDSGVRYHFGEVSVVSSVIENDRIEALSPFAKGDGFNSIKLGEYQSNLSQTNWFRSVAVKGNFDQKTEDNQVPIEVSTVPNSRNIVQVGGGYKTDLGPRASLKWTKPWYNSRGHSLNAEASLSQPEQSLLMGYKIPTKNVLTDYYGIQFESTRVDYRDTASFTNKLTFEKHWQLERDWQSTMHVRYLREQYQQASEDSQSQLLMPGITFSQLERKNDQLELNHRHIYSLEYSEPYLLSDSRLLHFEGNSVLSWDISEKQKFHFRSNVGINIVNSLEDVPSSLRFFAGGDENLRGYDYESISPRDENGALTGARYMFTAGFEYQYQVYQQVWLGAFYDIGDAFNDDIALKRGTGLSLIWNSKYVPMKVDFAYGLDAPESDEFRIHFSIGTQF</sequence>
<dbReference type="PANTHER" id="PTHR12815:SF47">
    <property type="entry name" value="TRANSLOCATION AND ASSEMBLY MODULE SUBUNIT TAMA"/>
    <property type="match status" value="1"/>
</dbReference>
<dbReference type="RefSeq" id="WP_261927081.1">
    <property type="nucleotide sequence ID" value="NZ_CALYLG010000243.1"/>
</dbReference>